<evidence type="ECO:0000256" key="7">
    <source>
        <dbReference type="ARBA" id="ARBA00023006"/>
    </source>
</evidence>
<keyword evidence="8 10" id="KW-0472">Membrane</keyword>
<feature type="compositionally biased region" description="Acidic residues" evidence="9">
    <location>
        <begin position="457"/>
        <end position="470"/>
    </location>
</feature>
<dbReference type="GO" id="GO:0061709">
    <property type="term" value="P:reticulophagy"/>
    <property type="evidence" value="ECO:0007669"/>
    <property type="project" value="InterPro"/>
</dbReference>
<keyword evidence="4 10" id="KW-0812">Transmembrane</keyword>
<dbReference type="InterPro" id="IPR057282">
    <property type="entry name" value="RETREG1-3-like_RHD"/>
</dbReference>
<comment type="similarity">
    <text evidence="2">Belongs to the RETREG family.</text>
</comment>
<feature type="region of interest" description="Disordered" evidence="9">
    <location>
        <begin position="421"/>
        <end position="504"/>
    </location>
</feature>
<feature type="compositionally biased region" description="Gly residues" evidence="9">
    <location>
        <begin position="482"/>
        <end position="491"/>
    </location>
</feature>
<evidence type="ECO:0000256" key="9">
    <source>
        <dbReference type="SAM" id="MobiDB-lite"/>
    </source>
</evidence>
<dbReference type="PANTHER" id="PTHR28659:SF1">
    <property type="entry name" value="RETICULOPHAGY REGULATOR 3"/>
    <property type="match status" value="1"/>
</dbReference>
<dbReference type="GO" id="GO:0005789">
    <property type="term" value="C:endoplasmic reticulum membrane"/>
    <property type="evidence" value="ECO:0007669"/>
    <property type="project" value="UniProtKB-SubCell"/>
</dbReference>
<evidence type="ECO:0000256" key="8">
    <source>
        <dbReference type="ARBA" id="ARBA00023136"/>
    </source>
</evidence>
<evidence type="ECO:0000259" key="11">
    <source>
        <dbReference type="Pfam" id="PF24456"/>
    </source>
</evidence>
<comment type="subcellular location">
    <subcellularLocation>
        <location evidence="1">Endoplasmic reticulum membrane</location>
        <topology evidence="1">Multi-pass membrane protein</topology>
    </subcellularLocation>
</comment>
<gene>
    <name evidence="13" type="primary">retreg3</name>
</gene>
<evidence type="ECO:0000256" key="3">
    <source>
        <dbReference type="ARBA" id="ARBA00022553"/>
    </source>
</evidence>
<feature type="compositionally biased region" description="Low complexity" evidence="9">
    <location>
        <begin position="353"/>
        <end position="365"/>
    </location>
</feature>
<proteinExistence type="inferred from homology"/>
<keyword evidence="5" id="KW-0256">Endoplasmic reticulum</keyword>
<reference evidence="13" key="1">
    <citation type="submission" date="2025-08" db="UniProtKB">
        <authorList>
            <consortium name="RefSeq"/>
        </authorList>
    </citation>
    <scope>IDENTIFICATION</scope>
</reference>
<dbReference type="Pfam" id="PF24456">
    <property type="entry name" value="RHD_RETREG1-3"/>
    <property type="match status" value="1"/>
</dbReference>
<evidence type="ECO:0000256" key="6">
    <source>
        <dbReference type="ARBA" id="ARBA00022989"/>
    </source>
</evidence>
<keyword evidence="3" id="KW-0597">Phosphoprotein</keyword>
<keyword evidence="7" id="KW-0072">Autophagy</keyword>
<evidence type="ECO:0000313" key="13">
    <source>
        <dbReference type="RefSeq" id="XP_012681124.1"/>
    </source>
</evidence>
<feature type="compositionally biased region" description="Polar residues" evidence="9">
    <location>
        <begin position="298"/>
        <end position="314"/>
    </location>
</feature>
<protein>
    <submittedName>
        <fullName evidence="13">Reticulophagy regulator 3</fullName>
    </submittedName>
</protein>
<organism evidence="12 13">
    <name type="scientific">Clupea harengus</name>
    <name type="common">Atlantic herring</name>
    <dbReference type="NCBI Taxonomy" id="7950"/>
    <lineage>
        <taxon>Eukaryota</taxon>
        <taxon>Metazoa</taxon>
        <taxon>Chordata</taxon>
        <taxon>Craniata</taxon>
        <taxon>Vertebrata</taxon>
        <taxon>Euteleostomi</taxon>
        <taxon>Actinopterygii</taxon>
        <taxon>Neopterygii</taxon>
        <taxon>Teleostei</taxon>
        <taxon>Clupei</taxon>
        <taxon>Clupeiformes</taxon>
        <taxon>Clupeoidei</taxon>
        <taxon>Clupeidae</taxon>
        <taxon>Clupea</taxon>
    </lineage>
</organism>
<feature type="region of interest" description="Disordered" evidence="9">
    <location>
        <begin position="290"/>
        <end position="371"/>
    </location>
</feature>
<dbReference type="OrthoDB" id="10029527at2759"/>
<dbReference type="PANTHER" id="PTHR28659">
    <property type="entry name" value="RETICULON-LIKE PROTEIN"/>
    <property type="match status" value="1"/>
</dbReference>
<evidence type="ECO:0000313" key="12">
    <source>
        <dbReference type="Proteomes" id="UP000515152"/>
    </source>
</evidence>
<evidence type="ECO:0000256" key="1">
    <source>
        <dbReference type="ARBA" id="ARBA00004477"/>
    </source>
</evidence>
<sequence length="504" mass="55203">MAHRSGTVDMTTKGFDGSAKQGSTVGMRSRPCSSEREAQVRAVKASLQERLGSYERLVTYLQAVLVWEKPIHSMLLFTVVNVLFWFFALSSLRLLFLLCVGLALTVCVDTWRNKIWPEIRVKRLDDSESESWGVVQPGTLSVPELCQHMAELWVACVSCSAGLVNLKRRNPGKFCMLTCGIFTLLAMVGRYIPGLVLSYSAVLSVLLCPLAVYHRLWQRVCVRLEPALQWLDFSASGYMMSKPFDNQFLRRPIHGAASDDADDSEEELAAFCPTFDDAVVAKELDLTDSEHSDAEVSYTENGTFNLSRGQTPLTEGSEDLDRHSDPEESFACDLPDFPSINPDATLMEDDDSIGLPSLGSAGLSGHRSNTLMDLDSDQEEEELEGAQLCLSALQQASSHISGQLAGTLTASLLQAALSSQIQAHAQPQPRQPPPKRSRDPTQGPHPRSYRHQSSSELDTDLDGEDFEMLDQSELSQMDPLGPDGGRGGSGNSAGFLSNLLGKPQ</sequence>
<evidence type="ECO:0000256" key="2">
    <source>
        <dbReference type="ARBA" id="ARBA00006299"/>
    </source>
</evidence>
<name>A0A6P3VTP6_CLUHA</name>
<dbReference type="RefSeq" id="XP_012681124.1">
    <property type="nucleotide sequence ID" value="XM_012825670.3"/>
</dbReference>
<feature type="region of interest" description="Disordered" evidence="9">
    <location>
        <begin position="1"/>
        <end position="29"/>
    </location>
</feature>
<evidence type="ECO:0000256" key="10">
    <source>
        <dbReference type="SAM" id="Phobius"/>
    </source>
</evidence>
<accession>A0A6P3VTP6</accession>
<dbReference type="GeneID" id="105898627"/>
<evidence type="ECO:0000256" key="5">
    <source>
        <dbReference type="ARBA" id="ARBA00022824"/>
    </source>
</evidence>
<dbReference type="CTD" id="162427"/>
<feature type="transmembrane region" description="Helical" evidence="10">
    <location>
        <begin position="198"/>
        <end position="216"/>
    </location>
</feature>
<dbReference type="KEGG" id="char:105898627"/>
<dbReference type="InterPro" id="IPR043384">
    <property type="entry name" value="RETREG1/3"/>
</dbReference>
<dbReference type="Proteomes" id="UP000515152">
    <property type="component" value="Chromosome 1"/>
</dbReference>
<keyword evidence="12" id="KW-1185">Reference proteome</keyword>
<feature type="domain" description="RETREG1-3/ARL6IP-like N-terminal reticulon-homology" evidence="11">
    <location>
        <begin position="53"/>
        <end position="234"/>
    </location>
</feature>
<evidence type="ECO:0000256" key="4">
    <source>
        <dbReference type="ARBA" id="ARBA00022692"/>
    </source>
</evidence>
<keyword evidence="6 10" id="KW-1133">Transmembrane helix</keyword>
<dbReference type="AlphaFoldDB" id="A0A6P3VTP6"/>